<evidence type="ECO:0000313" key="4">
    <source>
        <dbReference type="Proteomes" id="UP000194800"/>
    </source>
</evidence>
<proteinExistence type="predicted"/>
<dbReference type="Proteomes" id="UP000194977">
    <property type="component" value="Unassembled WGS sequence"/>
</dbReference>
<dbReference type="EMBL" id="NARP01000004">
    <property type="protein sequence ID" value="OTQ01173.1"/>
    <property type="molecule type" value="Genomic_DNA"/>
</dbReference>
<keyword evidence="1" id="KW-1133">Transmembrane helix</keyword>
<protein>
    <submittedName>
        <fullName evidence="2">Uncharacterized protein</fullName>
    </submittedName>
</protein>
<evidence type="ECO:0000313" key="5">
    <source>
        <dbReference type="Proteomes" id="UP000194977"/>
    </source>
</evidence>
<feature type="transmembrane region" description="Helical" evidence="1">
    <location>
        <begin position="44"/>
        <end position="62"/>
    </location>
</feature>
<reference evidence="4 5" key="1">
    <citation type="submission" date="2017-03" db="EMBL/GenBank/DDBJ databases">
        <title>Comparative genomics of honeybee gut symbionts reveal geographically distinct and subgroup specific antibiotic resistance.</title>
        <authorList>
            <person name="Ludvigsen J."/>
            <person name="Porcellato D."/>
            <person name="Labee-Lund T.M."/>
            <person name="Amdam G.V."/>
            <person name="Rudi K."/>
        </authorList>
    </citation>
    <scope>NUCLEOTIDE SEQUENCE [LARGE SCALE GENOMIC DNA]</scope>
    <source>
        <strain evidence="2 5">A-7-12</strain>
        <strain evidence="3 4">A-9-12</strain>
    </source>
</reference>
<keyword evidence="1" id="KW-0812">Transmembrane</keyword>
<dbReference type="AlphaFoldDB" id="A0A242NKP9"/>
<dbReference type="RefSeq" id="WP_086271380.1">
    <property type="nucleotide sequence ID" value="NZ_MZNE01000030.1"/>
</dbReference>
<dbReference type="OrthoDB" id="9913757at2"/>
<organism evidence="2 5">
    <name type="scientific">Gilliamella apicola</name>
    <dbReference type="NCBI Taxonomy" id="1196095"/>
    <lineage>
        <taxon>Bacteria</taxon>
        <taxon>Pseudomonadati</taxon>
        <taxon>Pseudomonadota</taxon>
        <taxon>Gammaproteobacteria</taxon>
        <taxon>Orbales</taxon>
        <taxon>Orbaceae</taxon>
        <taxon>Gilliamella</taxon>
    </lineage>
</organism>
<keyword evidence="4" id="KW-1185">Reference proteome</keyword>
<evidence type="ECO:0000313" key="2">
    <source>
        <dbReference type="EMBL" id="OTQ01173.1"/>
    </source>
</evidence>
<evidence type="ECO:0000256" key="1">
    <source>
        <dbReference type="SAM" id="Phobius"/>
    </source>
</evidence>
<name>A0A242NKP9_9GAMM</name>
<dbReference type="EMBL" id="NART01000012">
    <property type="protein sequence ID" value="OTQ10805.1"/>
    <property type="molecule type" value="Genomic_DNA"/>
</dbReference>
<dbReference type="Proteomes" id="UP000194800">
    <property type="component" value="Unassembled WGS sequence"/>
</dbReference>
<gene>
    <name evidence="3" type="ORF">B6C91_04255</name>
    <name evidence="2" type="ORF">B6D08_01915</name>
</gene>
<evidence type="ECO:0000313" key="3">
    <source>
        <dbReference type="EMBL" id="OTQ10805.1"/>
    </source>
</evidence>
<keyword evidence="1" id="KW-0472">Membrane</keyword>
<accession>A0A242NKP9</accession>
<sequence length="67" mass="7342">MFKLISITSGVVLTLTSVYVAQKKINESLKDDEELRDMLPAARLVTSFATTVIVGGLVNKIIQSVFK</sequence>
<comment type="caution">
    <text evidence="2">The sequence shown here is derived from an EMBL/GenBank/DDBJ whole genome shotgun (WGS) entry which is preliminary data.</text>
</comment>